<sequence length="273" mass="30918">MRTSLRLLLIGGLLTAVFAVASPAFADGCIPTIGINTFEYLCDEGDVADDNDHTGSSELRDIVADQFTVLEPPEDSMIDRRWYGRLADNANVYAEPSRSAPIVRNVGDGYLFSTVNSWADNGSGEIWYTINYGEYVHEDDINLVDQSDFRGVKISVQPERPFGWVVADFFPSTEPDREPDESLPRVLRYTFVEVYDAVLGEGNWIWYDIGDGRWVRQTFFSIVDVNPRPEGVGENEYWVEVDLYEQTFAAYEGDQMVYATLISSGLNRWPTRE</sequence>
<keyword evidence="2" id="KW-0808">Transferase</keyword>
<gene>
    <name evidence="6" type="ORF">MNBD_CHLOROFLEXI01-4130</name>
</gene>
<evidence type="ECO:0000256" key="1">
    <source>
        <dbReference type="ARBA" id="ARBA00004752"/>
    </source>
</evidence>
<accession>A0A3B0VXU6</accession>
<dbReference type="GO" id="GO:0071555">
    <property type="term" value="P:cell wall organization"/>
    <property type="evidence" value="ECO:0007669"/>
    <property type="project" value="UniProtKB-KW"/>
</dbReference>
<dbReference type="InterPro" id="IPR005490">
    <property type="entry name" value="LD_TPept_cat_dom"/>
</dbReference>
<dbReference type="InterPro" id="IPR038063">
    <property type="entry name" value="Transpep_catalytic_dom"/>
</dbReference>
<feature type="non-terminal residue" evidence="6">
    <location>
        <position position="273"/>
    </location>
</feature>
<dbReference type="CDD" id="cd16913">
    <property type="entry name" value="YkuD_like"/>
    <property type="match status" value="1"/>
</dbReference>
<reference evidence="6" key="1">
    <citation type="submission" date="2018-06" db="EMBL/GenBank/DDBJ databases">
        <authorList>
            <person name="Zhirakovskaya E."/>
        </authorList>
    </citation>
    <scope>NUCLEOTIDE SEQUENCE</scope>
</reference>
<evidence type="ECO:0000313" key="6">
    <source>
        <dbReference type="EMBL" id="VAW43267.1"/>
    </source>
</evidence>
<evidence type="ECO:0000256" key="5">
    <source>
        <dbReference type="ARBA" id="ARBA00023316"/>
    </source>
</evidence>
<dbReference type="AlphaFoldDB" id="A0A3B0VXU6"/>
<evidence type="ECO:0000256" key="2">
    <source>
        <dbReference type="ARBA" id="ARBA00022679"/>
    </source>
</evidence>
<keyword evidence="5" id="KW-0961">Cell wall biogenesis/degradation</keyword>
<dbReference type="GO" id="GO:0009252">
    <property type="term" value="P:peptidoglycan biosynthetic process"/>
    <property type="evidence" value="ECO:0007669"/>
    <property type="project" value="UniProtKB-UniPathway"/>
</dbReference>
<keyword evidence="3" id="KW-0133">Cell shape</keyword>
<dbReference type="UniPathway" id="UPA00219"/>
<dbReference type="GO" id="GO:0008360">
    <property type="term" value="P:regulation of cell shape"/>
    <property type="evidence" value="ECO:0007669"/>
    <property type="project" value="UniProtKB-KW"/>
</dbReference>
<dbReference type="EMBL" id="UOEU01001052">
    <property type="protein sequence ID" value="VAW43267.1"/>
    <property type="molecule type" value="Genomic_DNA"/>
</dbReference>
<protein>
    <submittedName>
        <fullName evidence="6">Uncharacterized protein</fullName>
    </submittedName>
</protein>
<organism evidence="6">
    <name type="scientific">hydrothermal vent metagenome</name>
    <dbReference type="NCBI Taxonomy" id="652676"/>
    <lineage>
        <taxon>unclassified sequences</taxon>
        <taxon>metagenomes</taxon>
        <taxon>ecological metagenomes</taxon>
    </lineage>
</organism>
<name>A0A3B0VXU6_9ZZZZ</name>
<comment type="pathway">
    <text evidence="1">Cell wall biogenesis; peptidoglycan biosynthesis.</text>
</comment>
<dbReference type="Gene3D" id="2.40.440.10">
    <property type="entry name" value="L,D-transpeptidase catalytic domain-like"/>
    <property type="match status" value="1"/>
</dbReference>
<evidence type="ECO:0000256" key="4">
    <source>
        <dbReference type="ARBA" id="ARBA00022984"/>
    </source>
</evidence>
<dbReference type="GO" id="GO:0016740">
    <property type="term" value="F:transferase activity"/>
    <property type="evidence" value="ECO:0007669"/>
    <property type="project" value="UniProtKB-KW"/>
</dbReference>
<evidence type="ECO:0000256" key="3">
    <source>
        <dbReference type="ARBA" id="ARBA00022960"/>
    </source>
</evidence>
<proteinExistence type="predicted"/>
<keyword evidence="4" id="KW-0573">Peptidoglycan synthesis</keyword>